<evidence type="ECO:0000313" key="2">
    <source>
        <dbReference type="RefSeq" id="XP_029655585.1"/>
    </source>
</evidence>
<dbReference type="PANTHER" id="PTHR12461">
    <property type="entry name" value="HYPOXIA-INDUCIBLE FACTOR 1 ALPHA INHIBITOR-RELATED"/>
    <property type="match status" value="1"/>
</dbReference>
<dbReference type="Proteomes" id="UP000515154">
    <property type="component" value="Unplaced"/>
</dbReference>
<dbReference type="SUPFAM" id="SSF51197">
    <property type="entry name" value="Clavaminate synthase-like"/>
    <property type="match status" value="1"/>
</dbReference>
<dbReference type="AlphaFoldDB" id="A0A6P7U054"/>
<dbReference type="KEGG" id="osn:115229362"/>
<organism evidence="1 2">
    <name type="scientific">Octopus sinensis</name>
    <name type="common">East Asian common octopus</name>
    <dbReference type="NCBI Taxonomy" id="2607531"/>
    <lineage>
        <taxon>Eukaryota</taxon>
        <taxon>Metazoa</taxon>
        <taxon>Spiralia</taxon>
        <taxon>Lophotrochozoa</taxon>
        <taxon>Mollusca</taxon>
        <taxon>Cephalopoda</taxon>
        <taxon>Coleoidea</taxon>
        <taxon>Octopodiformes</taxon>
        <taxon>Octopoda</taxon>
        <taxon>Incirrata</taxon>
        <taxon>Octopodidae</taxon>
        <taxon>Octopus</taxon>
    </lineage>
</organism>
<dbReference type="RefSeq" id="XP_029655585.1">
    <property type="nucleotide sequence ID" value="XM_029799725.1"/>
</dbReference>
<name>A0A6P7U054_9MOLL</name>
<gene>
    <name evidence="2" type="primary">LOC115229362</name>
</gene>
<protein>
    <submittedName>
        <fullName evidence="2">Bifunctional peptidase and arginyl-hydroxylase JMJD5-like</fullName>
    </submittedName>
</protein>
<dbReference type="Gene3D" id="2.60.120.650">
    <property type="entry name" value="Cupin"/>
    <property type="match status" value="1"/>
</dbReference>
<keyword evidence="1" id="KW-1185">Reference proteome</keyword>
<reference evidence="2" key="1">
    <citation type="submission" date="2025-08" db="UniProtKB">
        <authorList>
            <consortium name="RefSeq"/>
        </authorList>
    </citation>
    <scope>IDENTIFICATION</scope>
</reference>
<dbReference type="PANTHER" id="PTHR12461:SF105">
    <property type="entry name" value="HYPOXIA-INDUCIBLE FACTOR 1-ALPHA INHIBITOR"/>
    <property type="match status" value="1"/>
</dbReference>
<evidence type="ECO:0000313" key="1">
    <source>
        <dbReference type="Proteomes" id="UP000515154"/>
    </source>
</evidence>
<accession>A0A6P7U054</accession>
<sequence>MWTFDPFVDDFTKLEERISNYLSNTKIEFCPLKTPQIDFDFQLSLNRLIKSYKSGHFKSSYELGLILRTVAWEKLNSWHWADVPSVWRQAYYFVSLILVISRLLLGHDCLSVLVDCDHALLMGCSFGDDVISGIALILHDMVGGGNEVCLPPAGEEGSLLRFEYLTELPRVENIGVEDFIYYFNNQLPCVITGSCGHWPAFSDRRWNVQYFMSLAQHRTVPVEIGKNYMTDHNWHQKLMFFKDFVNDYIINQSPVVGYLAQHNLLGQIPVLNEDVITPEYCYVSDCDDRK</sequence>
<proteinExistence type="predicted"/>